<proteinExistence type="predicted"/>
<dbReference type="RefSeq" id="WP_263723258.1">
    <property type="nucleotide sequence ID" value="NZ_JAOWLA010000025.1"/>
</dbReference>
<evidence type="ECO:0000313" key="6">
    <source>
        <dbReference type="Proteomes" id="UP001652503"/>
    </source>
</evidence>
<sequence length="227" mass="25176">MDVTPEAELIDPPEPKVDATAIQRLLLERICLLKYQPGDQLKEAELAREFGVSRTPVRDALNRISHLGLIVSRNGVGTVVVSLTAEQIRHVYEMRLELACLIGRLSPITPGPAHLAALQRLLDRALTMHSRFSADDYLAINHELNELIASMIGNTSLRSMWLQAYVQAASTWHRVADTMGPEVSEALVKELTDLIIAVERGDAEAIGYIQRVHIGYGFGKVKEVYSL</sequence>
<dbReference type="Pfam" id="PF07729">
    <property type="entry name" value="FCD"/>
    <property type="match status" value="1"/>
</dbReference>
<keyword evidence="2" id="KW-0238">DNA-binding</keyword>
<dbReference type="InterPro" id="IPR000524">
    <property type="entry name" value="Tscrpt_reg_HTH_GntR"/>
</dbReference>
<keyword evidence="1" id="KW-0805">Transcription regulation</keyword>
<evidence type="ECO:0000256" key="1">
    <source>
        <dbReference type="ARBA" id="ARBA00023015"/>
    </source>
</evidence>
<dbReference type="SMART" id="SM00345">
    <property type="entry name" value="HTH_GNTR"/>
    <property type="match status" value="1"/>
</dbReference>
<dbReference type="CDD" id="cd07377">
    <property type="entry name" value="WHTH_GntR"/>
    <property type="match status" value="1"/>
</dbReference>
<dbReference type="Gene3D" id="1.10.10.10">
    <property type="entry name" value="Winged helix-like DNA-binding domain superfamily/Winged helix DNA-binding domain"/>
    <property type="match status" value="1"/>
</dbReference>
<dbReference type="Gene3D" id="1.20.120.530">
    <property type="entry name" value="GntR ligand-binding domain-like"/>
    <property type="match status" value="1"/>
</dbReference>
<name>A0ABT2Z6S7_9RHOB</name>
<evidence type="ECO:0000256" key="2">
    <source>
        <dbReference type="ARBA" id="ARBA00023125"/>
    </source>
</evidence>
<keyword evidence="6" id="KW-1185">Reference proteome</keyword>
<dbReference type="InterPro" id="IPR011711">
    <property type="entry name" value="GntR_C"/>
</dbReference>
<dbReference type="PANTHER" id="PTHR43537:SF5">
    <property type="entry name" value="UXU OPERON TRANSCRIPTIONAL REGULATOR"/>
    <property type="match status" value="1"/>
</dbReference>
<dbReference type="SUPFAM" id="SSF48008">
    <property type="entry name" value="GntR ligand-binding domain-like"/>
    <property type="match status" value="1"/>
</dbReference>
<accession>A0ABT2Z6S7</accession>
<dbReference type="PANTHER" id="PTHR43537">
    <property type="entry name" value="TRANSCRIPTIONAL REGULATOR, GNTR FAMILY"/>
    <property type="match status" value="1"/>
</dbReference>
<dbReference type="PRINTS" id="PR00035">
    <property type="entry name" value="HTHGNTR"/>
</dbReference>
<dbReference type="Proteomes" id="UP001652503">
    <property type="component" value="Unassembled WGS sequence"/>
</dbReference>
<dbReference type="PROSITE" id="PS50949">
    <property type="entry name" value="HTH_GNTR"/>
    <property type="match status" value="1"/>
</dbReference>
<dbReference type="InterPro" id="IPR008920">
    <property type="entry name" value="TF_FadR/GntR_C"/>
</dbReference>
<evidence type="ECO:0000313" key="5">
    <source>
        <dbReference type="EMBL" id="MCV2866722.1"/>
    </source>
</evidence>
<dbReference type="SUPFAM" id="SSF46785">
    <property type="entry name" value="Winged helix' DNA-binding domain"/>
    <property type="match status" value="1"/>
</dbReference>
<dbReference type="SMART" id="SM00895">
    <property type="entry name" value="FCD"/>
    <property type="match status" value="1"/>
</dbReference>
<dbReference type="Pfam" id="PF00392">
    <property type="entry name" value="GntR"/>
    <property type="match status" value="1"/>
</dbReference>
<reference evidence="5 6" key="1">
    <citation type="submission" date="2022-10" db="EMBL/GenBank/DDBJ databases">
        <title>Defluviimonas sp. nov., isolated from ocean surface water.</title>
        <authorList>
            <person name="He W."/>
            <person name="Wang L."/>
            <person name="Zhang D.-F."/>
        </authorList>
    </citation>
    <scope>NUCLEOTIDE SEQUENCE [LARGE SCALE GENOMIC DNA]</scope>
    <source>
        <strain evidence="5 6">WL0075</strain>
    </source>
</reference>
<dbReference type="EMBL" id="JAOWLA010000025">
    <property type="protein sequence ID" value="MCV2866722.1"/>
    <property type="molecule type" value="Genomic_DNA"/>
</dbReference>
<feature type="domain" description="HTH gntR-type" evidence="4">
    <location>
        <begin position="16"/>
        <end position="83"/>
    </location>
</feature>
<comment type="caution">
    <text evidence="5">The sequence shown here is derived from an EMBL/GenBank/DDBJ whole genome shotgun (WGS) entry which is preliminary data.</text>
</comment>
<dbReference type="InterPro" id="IPR036390">
    <property type="entry name" value="WH_DNA-bd_sf"/>
</dbReference>
<organism evidence="5 6">
    <name type="scientific">Albidovulum sediminicola</name>
    <dbReference type="NCBI Taxonomy" id="2984331"/>
    <lineage>
        <taxon>Bacteria</taxon>
        <taxon>Pseudomonadati</taxon>
        <taxon>Pseudomonadota</taxon>
        <taxon>Alphaproteobacteria</taxon>
        <taxon>Rhodobacterales</taxon>
        <taxon>Paracoccaceae</taxon>
        <taxon>Albidovulum</taxon>
    </lineage>
</organism>
<dbReference type="InterPro" id="IPR036388">
    <property type="entry name" value="WH-like_DNA-bd_sf"/>
</dbReference>
<evidence type="ECO:0000259" key="4">
    <source>
        <dbReference type="PROSITE" id="PS50949"/>
    </source>
</evidence>
<keyword evidence="3" id="KW-0804">Transcription</keyword>
<evidence type="ECO:0000256" key="3">
    <source>
        <dbReference type="ARBA" id="ARBA00023163"/>
    </source>
</evidence>
<protein>
    <submittedName>
        <fullName evidence="5">GntR family transcriptional regulator</fullName>
    </submittedName>
</protein>
<gene>
    <name evidence="5" type="ORF">OE647_18590</name>
</gene>